<evidence type="ECO:0000256" key="4">
    <source>
        <dbReference type="ARBA" id="ARBA00022980"/>
    </source>
</evidence>
<dbReference type="InterPro" id="IPR002150">
    <property type="entry name" value="Ribosomal_bL31"/>
</dbReference>
<dbReference type="EMBL" id="UINC01001976">
    <property type="protein sequence ID" value="SUZ91455.1"/>
    <property type="molecule type" value="Genomic_DNA"/>
</dbReference>
<dbReference type="AlphaFoldDB" id="A0A381RI20"/>
<evidence type="ECO:0000256" key="1">
    <source>
        <dbReference type="ARBA" id="ARBA00009296"/>
    </source>
</evidence>
<evidence type="ECO:0000256" key="2">
    <source>
        <dbReference type="ARBA" id="ARBA00022730"/>
    </source>
</evidence>
<dbReference type="GO" id="GO:1990904">
    <property type="term" value="C:ribonucleoprotein complex"/>
    <property type="evidence" value="ECO:0007669"/>
    <property type="project" value="UniProtKB-KW"/>
</dbReference>
<dbReference type="GO" id="GO:0019843">
    <property type="term" value="F:rRNA binding"/>
    <property type="evidence" value="ECO:0007669"/>
    <property type="project" value="UniProtKB-KW"/>
</dbReference>
<name>A0A381RI20_9ZZZZ</name>
<dbReference type="PROSITE" id="PS01143">
    <property type="entry name" value="RIBOSOMAL_L31"/>
    <property type="match status" value="1"/>
</dbReference>
<dbReference type="PANTHER" id="PTHR33280:SF1">
    <property type="entry name" value="LARGE RIBOSOMAL SUBUNIT PROTEIN BL31C"/>
    <property type="match status" value="1"/>
</dbReference>
<keyword evidence="4" id="KW-0689">Ribosomal protein</keyword>
<keyword evidence="3" id="KW-0694">RNA-binding</keyword>
<sequence length="68" mass="7738">MKLNIHPEYKETSFRCACGATWETQSTKGGETTVEICSNCHPFFTGSAQNFVDSAGRIEKFKRRYNRA</sequence>
<dbReference type="SUPFAM" id="SSF143800">
    <property type="entry name" value="L28p-like"/>
    <property type="match status" value="1"/>
</dbReference>
<evidence type="ECO:0000256" key="3">
    <source>
        <dbReference type="ARBA" id="ARBA00022884"/>
    </source>
</evidence>
<dbReference type="InterPro" id="IPR042105">
    <property type="entry name" value="Ribosomal_bL31_sf"/>
</dbReference>
<evidence type="ECO:0000256" key="5">
    <source>
        <dbReference type="ARBA" id="ARBA00023274"/>
    </source>
</evidence>
<dbReference type="GO" id="GO:0006412">
    <property type="term" value="P:translation"/>
    <property type="evidence" value="ECO:0007669"/>
    <property type="project" value="InterPro"/>
</dbReference>
<evidence type="ECO:0000313" key="7">
    <source>
        <dbReference type="EMBL" id="SUZ91455.1"/>
    </source>
</evidence>
<dbReference type="PRINTS" id="PR01249">
    <property type="entry name" value="RIBOSOMALL31"/>
</dbReference>
<keyword evidence="2" id="KW-0699">rRNA-binding</keyword>
<comment type="similarity">
    <text evidence="1">Belongs to the bacterial ribosomal protein bL31 family. Type A subfamily.</text>
</comment>
<keyword evidence="5" id="KW-0687">Ribonucleoprotein</keyword>
<dbReference type="HAMAP" id="MF_00501">
    <property type="entry name" value="Ribosomal_bL31_1"/>
    <property type="match status" value="1"/>
</dbReference>
<proteinExistence type="inferred from homology"/>
<dbReference type="GO" id="GO:0005840">
    <property type="term" value="C:ribosome"/>
    <property type="evidence" value="ECO:0007669"/>
    <property type="project" value="UniProtKB-KW"/>
</dbReference>
<organism evidence="7">
    <name type="scientific">marine metagenome</name>
    <dbReference type="NCBI Taxonomy" id="408172"/>
    <lineage>
        <taxon>unclassified sequences</taxon>
        <taxon>metagenomes</taxon>
        <taxon>ecological metagenomes</taxon>
    </lineage>
</organism>
<dbReference type="NCBIfam" id="TIGR00105">
    <property type="entry name" value="L31"/>
    <property type="match status" value="1"/>
</dbReference>
<dbReference type="NCBIfam" id="NF000612">
    <property type="entry name" value="PRK00019.1"/>
    <property type="match status" value="1"/>
</dbReference>
<reference evidence="7" key="1">
    <citation type="submission" date="2018-05" db="EMBL/GenBank/DDBJ databases">
        <authorList>
            <person name="Lanie J.A."/>
            <person name="Ng W.-L."/>
            <person name="Kazmierczak K.M."/>
            <person name="Andrzejewski T.M."/>
            <person name="Davidsen T.M."/>
            <person name="Wayne K.J."/>
            <person name="Tettelin H."/>
            <person name="Glass J.I."/>
            <person name="Rusch D."/>
            <person name="Podicherti R."/>
            <person name="Tsui H.-C.T."/>
            <person name="Winkler M.E."/>
        </authorList>
    </citation>
    <scope>NUCLEOTIDE SEQUENCE</scope>
</reference>
<evidence type="ECO:0000256" key="6">
    <source>
        <dbReference type="ARBA" id="ARBA00035687"/>
    </source>
</evidence>
<dbReference type="Gene3D" id="4.10.830.30">
    <property type="entry name" value="Ribosomal protein L31"/>
    <property type="match status" value="1"/>
</dbReference>
<dbReference type="GO" id="GO:0003735">
    <property type="term" value="F:structural constituent of ribosome"/>
    <property type="evidence" value="ECO:0007669"/>
    <property type="project" value="InterPro"/>
</dbReference>
<gene>
    <name evidence="7" type="ORF">METZ01_LOCUS44309</name>
</gene>
<dbReference type="PANTHER" id="PTHR33280">
    <property type="entry name" value="50S RIBOSOMAL PROTEIN L31, CHLOROPLASTIC"/>
    <property type="match status" value="1"/>
</dbReference>
<dbReference type="InterPro" id="IPR034704">
    <property type="entry name" value="Ribosomal_bL28/bL31-like_sf"/>
</dbReference>
<protein>
    <recommendedName>
        <fullName evidence="6">Large ribosomal subunit protein bL31</fullName>
    </recommendedName>
</protein>
<dbReference type="InterPro" id="IPR027491">
    <property type="entry name" value="Ribosomal_bL31_A"/>
</dbReference>
<accession>A0A381RI20</accession>
<dbReference type="Pfam" id="PF01197">
    <property type="entry name" value="Ribosomal_L31"/>
    <property type="match status" value="1"/>
</dbReference>